<evidence type="ECO:0000313" key="3">
    <source>
        <dbReference type="Proteomes" id="UP000286990"/>
    </source>
</evidence>
<comment type="caution">
    <text evidence="2">The sequence shown here is derived from an EMBL/GenBank/DDBJ whole genome shotgun (WGS) entry which is preliminary data.</text>
</comment>
<dbReference type="InterPro" id="IPR011335">
    <property type="entry name" value="Restrct_endonuc-II-like"/>
</dbReference>
<accession>A0A3R8RAX6</accession>
<dbReference type="AlphaFoldDB" id="A0A3R8RAX6"/>
<evidence type="ECO:0000259" key="1">
    <source>
        <dbReference type="Pfam" id="PF12705"/>
    </source>
</evidence>
<dbReference type="InterPro" id="IPR038726">
    <property type="entry name" value="PDDEXK_AddAB-type"/>
</dbReference>
<reference evidence="3" key="1">
    <citation type="submission" date="2018-08" db="EMBL/GenBank/DDBJ databases">
        <authorList>
            <person name="Khan S.A."/>
            <person name="J S.E."/>
        </authorList>
    </citation>
    <scope>NUCLEOTIDE SEQUENCE [LARGE SCALE GENOMIC DNA]</scope>
    <source>
        <strain evidence="3">PoM-212</strain>
    </source>
</reference>
<dbReference type="Proteomes" id="UP000286990">
    <property type="component" value="Unassembled WGS sequence"/>
</dbReference>
<dbReference type="SUPFAM" id="SSF52980">
    <property type="entry name" value="Restriction endonuclease-like"/>
    <property type="match status" value="1"/>
</dbReference>
<proteinExistence type="predicted"/>
<reference evidence="3" key="2">
    <citation type="submission" date="2018-12" db="EMBL/GenBank/DDBJ databases">
        <title>Maribacter lutimaris sp. nov., isolated from marine sediment.</title>
        <authorList>
            <person name="Kim K.K."/>
        </authorList>
    </citation>
    <scope>NUCLEOTIDE SEQUENCE [LARGE SCALE GENOMIC DNA]</scope>
    <source>
        <strain evidence="3">PoM-212</strain>
    </source>
</reference>
<dbReference type="InterPro" id="IPR011604">
    <property type="entry name" value="PDDEXK-like_dom_sf"/>
</dbReference>
<dbReference type="SUPFAM" id="SSF52540">
    <property type="entry name" value="P-loop containing nucleoside triphosphate hydrolases"/>
    <property type="match status" value="1"/>
</dbReference>
<name>A0A3R8RAX6_9FLAO</name>
<keyword evidence="3" id="KW-1185">Reference proteome</keyword>
<dbReference type="Pfam" id="PF12705">
    <property type="entry name" value="PDDEXK_1"/>
    <property type="match status" value="1"/>
</dbReference>
<sequence>MLSFLEEVIEELYNEKVEIEKCIYVLPSKRAGTFLKKILSRKAGKTIISPEIYSIERFIEKIAGLTYASQTQQLFELYKAYLHVGTYEKEAFESYLNWGQTLLQDINEIDRYLIDPKKLFSGLSAIQNLNHWSLREDKTSLMKNYLHFWNQLHDIYQTFNSNLLERQLGHQGLVYRKASEMMPNYLQKEGRAHVFIGFNALNTAESNIIQEILTDPKSKIFWDLDDYFLKDKLHDAGLFLRKHITNWKYFRSNPVRGTSNYYTQLKSIHIIGTPKNIAQTKYVGKILHELENENPKHLQKTAVVLGDESLLNPLLNSIPGTINSVNITMGQKLELSGLSSYFLNLIDLHLTKSNKGWFYKDFRALLNNPFTVILFQEDTLEVGELTSLLNEKNWIYISDKELLKFPDYSQPTLGKLFFKYESPLLFVEQCSSLILHLKLIFEKKEDYLALEQLFKIHTILNQIKELMVEYKYMNSLKSLKNLFRQLISSETLDFQGDPMDGLQIMGMLESRNLDFETVILTSVNEGILPSGKSNNSFIPFDLKNEFGLPTFKEKDAVYTYHFYRLLQRAKNIYLIYNTEPDVLEGGEKSRLITQLLTDENRTDITEKIATPKIQELDNRPKTIHKSQKLIDLLDQYASKGFSPSSLSNYIRNPIDFYKQNLLGINETEDVEENIAANTMGTVIHDTLEELYIPFLNKEIEREQLIQSKESIKAIVHKNFQKTYLDGAYVSGKNLIAYNVVVRYIENFLNNEIEELKTHSTKIIGLEKKLNIEIVLPNSNKPVILKGKLDRIDICDGVTRIIDYKTGKVEKRHLEIIDWQNLTESYDYSKAFQLLCYSYMFLNQMPTEAINAGIFSIKNLKEGLMLFYKKTSPRDTKKNPVIDREVMLEFEKLLYGLMEEILNPTIPFLEKEI</sequence>
<protein>
    <submittedName>
        <fullName evidence="2">PD-(D/E)XK nuclease family protein</fullName>
    </submittedName>
</protein>
<dbReference type="OrthoDB" id="9762792at2"/>
<gene>
    <name evidence="2" type="ORF">DZC72_06240</name>
</gene>
<feature type="domain" description="PD-(D/E)XK endonuclease-like" evidence="1">
    <location>
        <begin position="641"/>
        <end position="909"/>
    </location>
</feature>
<dbReference type="RefSeq" id="WP_125221976.1">
    <property type="nucleotide sequence ID" value="NZ_QUSX01000001.1"/>
</dbReference>
<dbReference type="Gene3D" id="3.90.320.10">
    <property type="match status" value="1"/>
</dbReference>
<dbReference type="InterPro" id="IPR027417">
    <property type="entry name" value="P-loop_NTPase"/>
</dbReference>
<organism evidence="2 3">
    <name type="scientific">Maribacter algicola</name>
    <dbReference type="NCBI Taxonomy" id="2498892"/>
    <lineage>
        <taxon>Bacteria</taxon>
        <taxon>Pseudomonadati</taxon>
        <taxon>Bacteroidota</taxon>
        <taxon>Flavobacteriia</taxon>
        <taxon>Flavobacteriales</taxon>
        <taxon>Flavobacteriaceae</taxon>
        <taxon>Maribacter</taxon>
    </lineage>
</organism>
<evidence type="ECO:0000313" key="2">
    <source>
        <dbReference type="EMBL" id="RRQ50841.1"/>
    </source>
</evidence>
<dbReference type="EMBL" id="QUSX01000001">
    <property type="protein sequence ID" value="RRQ50841.1"/>
    <property type="molecule type" value="Genomic_DNA"/>
</dbReference>